<organism evidence="3">
    <name type="scientific">candidate division WOR-3 bacterium</name>
    <dbReference type="NCBI Taxonomy" id="2052148"/>
    <lineage>
        <taxon>Bacteria</taxon>
        <taxon>Bacteria division WOR-3</taxon>
    </lineage>
</organism>
<sequence length="757" mass="85196">MMHILLIVSISNIDPDNYGFLSTKINENHSRISPKGVAECYYLLDSLYWDFETSDGGFSAMSYGGYHPGGWRWTNSMPWTGPHSGEKAWFMTSDWFLGYYENFCSWMLESPLIVLDSAGACTISFYHWYKIEYWYDGGNLKISTDYGTTWMVIQPSEPPVYPCPSAHSGNFGIPNEPCFSGDSSNLGWHQAKFSLDTFAGKVIKLRWHFGSADDVGVDLGGWYIDDVKITNATGITRDIGIVRIIKPWTNVIPNIELNPTISYQNFGNRAETLWVYVRIDSSGTLIYKDSMNIAILPQTETTAVFQPWHVGNNLNINYEMHASIIFPQDQYPFNDTITLTINTANRFWEILPKTSPIPSSGHSLATINDGYYMVFGIHTPGEYQDTTLIYDIQSDNWLGGPKNPFGPASFGTVNAVNRRYYRIGGTYDFPVPLNRVDIYDPISGLWSSGNPAPVGLIDHSSGVYKDSLIYVFGNGNWCYPTSNQVLIYDTYTNIWHSSTPFPSEGRGACAGGIIDSFIIIACGFKEGGIFCKDYIIGKINKDNPALITWNQWVTIPVMASGRCRMAYTVDNFNKELWLIGGKLNDNTESGQVFSYSPYTNTWTNWNFSKPHPVSNVSPVVAAITSYGDFGIFVPSGYYSNTYLREHEFLHISNNATKEISKKESVIKNIYLQCFPNPSTRGCRIEYTTSAVMDIQLKIYDISGRIIKTLIKRKMEPPGRKIIYWDGCDENGMPASSGVYFIKIESIGHSQTSKLVIM</sequence>
<evidence type="ECO:0000313" key="3">
    <source>
        <dbReference type="EMBL" id="HDY58503.1"/>
    </source>
</evidence>
<reference evidence="3" key="1">
    <citation type="journal article" date="2020" name="mSystems">
        <title>Genome- and Community-Level Interaction Insights into Carbon Utilization and Element Cycling Functions of Hydrothermarchaeota in Hydrothermal Sediment.</title>
        <authorList>
            <person name="Zhou Z."/>
            <person name="Liu Y."/>
            <person name="Xu W."/>
            <person name="Pan J."/>
            <person name="Luo Z.H."/>
            <person name="Li M."/>
        </authorList>
    </citation>
    <scope>NUCLEOTIDE SEQUENCE [LARGE SCALE GENOMIC DNA]</scope>
    <source>
        <strain evidence="3">SpSt-258</strain>
    </source>
</reference>
<protein>
    <submittedName>
        <fullName evidence="3">T9SS type A sorting domain-containing protein</fullName>
    </submittedName>
</protein>
<dbReference type="PANTHER" id="PTHR24412">
    <property type="entry name" value="KELCH PROTEIN"/>
    <property type="match status" value="1"/>
</dbReference>
<keyword evidence="1" id="KW-0880">Kelch repeat</keyword>
<dbReference type="Gene3D" id="2.120.10.80">
    <property type="entry name" value="Kelch-type beta propeller"/>
    <property type="match status" value="2"/>
</dbReference>
<dbReference type="Gene3D" id="2.60.40.4070">
    <property type="match status" value="1"/>
</dbReference>
<keyword evidence="2" id="KW-0677">Repeat</keyword>
<evidence type="ECO:0000256" key="1">
    <source>
        <dbReference type="ARBA" id="ARBA00022441"/>
    </source>
</evidence>
<name>A0A7V1EHH0_UNCW3</name>
<proteinExistence type="predicted"/>
<dbReference type="AlphaFoldDB" id="A0A7V1EHH0"/>
<gene>
    <name evidence="3" type="ORF">ENP86_02990</name>
</gene>
<dbReference type="InterPro" id="IPR015915">
    <property type="entry name" value="Kelch-typ_b-propeller"/>
</dbReference>
<dbReference type="PANTHER" id="PTHR24412:SF489">
    <property type="entry name" value="RING FINGER DOMAIN AND KELCH REPEAT-CONTAINING PROTEIN DDB_G0271372"/>
    <property type="match status" value="1"/>
</dbReference>
<dbReference type="Pfam" id="PF20773">
    <property type="entry name" value="InhA-like_MAM"/>
    <property type="match status" value="1"/>
</dbReference>
<accession>A0A7V1EHH0</accession>
<evidence type="ECO:0000256" key="2">
    <source>
        <dbReference type="ARBA" id="ARBA00022737"/>
    </source>
</evidence>
<comment type="caution">
    <text evidence="3">The sequence shown here is derived from an EMBL/GenBank/DDBJ whole genome shotgun (WGS) entry which is preliminary data.</text>
</comment>
<dbReference type="NCBIfam" id="TIGR04183">
    <property type="entry name" value="Por_Secre_tail"/>
    <property type="match status" value="1"/>
</dbReference>
<dbReference type="EMBL" id="DSKY01000009">
    <property type="protein sequence ID" value="HDY58503.1"/>
    <property type="molecule type" value="Genomic_DNA"/>
</dbReference>
<dbReference type="SUPFAM" id="SSF117281">
    <property type="entry name" value="Kelch motif"/>
    <property type="match status" value="1"/>
</dbReference>
<dbReference type="Gene3D" id="2.60.120.260">
    <property type="entry name" value="Galactose-binding domain-like"/>
    <property type="match status" value="1"/>
</dbReference>
<dbReference type="InterPro" id="IPR026444">
    <property type="entry name" value="Secre_tail"/>
</dbReference>